<dbReference type="Proteomes" id="UP000685013">
    <property type="component" value="Chromosome 13"/>
</dbReference>
<name>A0AAV6MM33_9ROSI</name>
<protein>
    <submittedName>
        <fullName evidence="1">Uncharacterized protein</fullName>
    </submittedName>
</protein>
<gene>
    <name evidence="1" type="ORF">SDJN03_19260</name>
</gene>
<evidence type="ECO:0000313" key="2">
    <source>
        <dbReference type="Proteomes" id="UP000685013"/>
    </source>
</evidence>
<keyword evidence="2" id="KW-1185">Reference proteome</keyword>
<proteinExistence type="predicted"/>
<evidence type="ECO:0000313" key="1">
    <source>
        <dbReference type="EMBL" id="KAG6583328.1"/>
    </source>
</evidence>
<feature type="non-terminal residue" evidence="1">
    <location>
        <position position="1"/>
    </location>
</feature>
<dbReference type="EMBL" id="JAGKQH010000013">
    <property type="protein sequence ID" value="KAG6583328.1"/>
    <property type="molecule type" value="Genomic_DNA"/>
</dbReference>
<reference evidence="1 2" key="1">
    <citation type="journal article" date="2021" name="Hortic Res">
        <title>The domestication of Cucurbita argyrosperma as revealed by the genome of its wild relative.</title>
        <authorList>
            <person name="Barrera-Redondo J."/>
            <person name="Sanchez-de la Vega G."/>
            <person name="Aguirre-Liguori J.A."/>
            <person name="Castellanos-Morales G."/>
            <person name="Gutierrez-Guerrero Y.T."/>
            <person name="Aguirre-Dugua X."/>
            <person name="Aguirre-Planter E."/>
            <person name="Tenaillon M.I."/>
            <person name="Lira-Saade R."/>
            <person name="Eguiarte L.E."/>
        </authorList>
    </citation>
    <scope>NUCLEOTIDE SEQUENCE [LARGE SCALE GENOMIC DNA]</scope>
    <source>
        <strain evidence="1">JBR-2021</strain>
    </source>
</reference>
<dbReference type="AlphaFoldDB" id="A0AAV6MM33"/>
<comment type="caution">
    <text evidence="1">The sequence shown here is derived from an EMBL/GenBank/DDBJ whole genome shotgun (WGS) entry which is preliminary data.</text>
</comment>
<sequence length="126" mass="13923">MMQDGMMVGALSHSTAVGKLLQDLPDVPLGARVNFPCYSLDEAASVFQFPVLPQVTQALAYGERRGYLRPLRLVTSWGERLQSGTCPTARSARRSPPCDHAKIKTEKMKLLRDSIIIGMSNVLVRH</sequence>
<accession>A0AAV6MM33</accession>
<organism evidence="1 2">
    <name type="scientific">Cucurbita argyrosperma subsp. sororia</name>
    <dbReference type="NCBI Taxonomy" id="37648"/>
    <lineage>
        <taxon>Eukaryota</taxon>
        <taxon>Viridiplantae</taxon>
        <taxon>Streptophyta</taxon>
        <taxon>Embryophyta</taxon>
        <taxon>Tracheophyta</taxon>
        <taxon>Spermatophyta</taxon>
        <taxon>Magnoliopsida</taxon>
        <taxon>eudicotyledons</taxon>
        <taxon>Gunneridae</taxon>
        <taxon>Pentapetalae</taxon>
        <taxon>rosids</taxon>
        <taxon>fabids</taxon>
        <taxon>Cucurbitales</taxon>
        <taxon>Cucurbitaceae</taxon>
        <taxon>Cucurbiteae</taxon>
        <taxon>Cucurbita</taxon>
    </lineage>
</organism>